<organism evidence="1 2">
    <name type="scientific">Suillus fuscotomentosus</name>
    <dbReference type="NCBI Taxonomy" id="1912939"/>
    <lineage>
        <taxon>Eukaryota</taxon>
        <taxon>Fungi</taxon>
        <taxon>Dikarya</taxon>
        <taxon>Basidiomycota</taxon>
        <taxon>Agaricomycotina</taxon>
        <taxon>Agaricomycetes</taxon>
        <taxon>Agaricomycetidae</taxon>
        <taxon>Boletales</taxon>
        <taxon>Suillineae</taxon>
        <taxon>Suillaceae</taxon>
        <taxon>Suillus</taxon>
    </lineage>
</organism>
<dbReference type="AlphaFoldDB" id="A0AAD4DZY2"/>
<dbReference type="RefSeq" id="XP_041221304.1">
    <property type="nucleotide sequence ID" value="XM_041377395.1"/>
</dbReference>
<dbReference type="Proteomes" id="UP001195769">
    <property type="component" value="Unassembled WGS sequence"/>
</dbReference>
<comment type="caution">
    <text evidence="1">The sequence shown here is derived from an EMBL/GenBank/DDBJ whole genome shotgun (WGS) entry which is preliminary data.</text>
</comment>
<reference evidence="1" key="1">
    <citation type="journal article" date="2020" name="New Phytol.">
        <title>Comparative genomics reveals dynamic genome evolution in host specialist ectomycorrhizal fungi.</title>
        <authorList>
            <person name="Lofgren L.A."/>
            <person name="Nguyen N.H."/>
            <person name="Vilgalys R."/>
            <person name="Ruytinx J."/>
            <person name="Liao H.L."/>
            <person name="Branco S."/>
            <person name="Kuo A."/>
            <person name="LaButti K."/>
            <person name="Lipzen A."/>
            <person name="Andreopoulos W."/>
            <person name="Pangilinan J."/>
            <person name="Riley R."/>
            <person name="Hundley H."/>
            <person name="Na H."/>
            <person name="Barry K."/>
            <person name="Grigoriev I.V."/>
            <person name="Stajich J.E."/>
            <person name="Kennedy P.G."/>
        </authorList>
    </citation>
    <scope>NUCLEOTIDE SEQUENCE</scope>
    <source>
        <strain evidence="1">FC203</strain>
    </source>
</reference>
<name>A0AAD4DZY2_9AGAM</name>
<evidence type="ECO:0000313" key="1">
    <source>
        <dbReference type="EMBL" id="KAG1895728.1"/>
    </source>
</evidence>
<dbReference type="EMBL" id="JABBWK010000063">
    <property type="protein sequence ID" value="KAG1895728.1"/>
    <property type="molecule type" value="Genomic_DNA"/>
</dbReference>
<keyword evidence="2" id="KW-1185">Reference proteome</keyword>
<proteinExistence type="predicted"/>
<protein>
    <submittedName>
        <fullName evidence="1">Uncharacterized protein</fullName>
    </submittedName>
</protein>
<sequence>MLIPPRDFPYEMPKDHAFGGSAKLAFDLDSQCKEVEDRLITWETWSPEVLAAMSLQNDNASPSTEDPWTINSSNTVIEPTSLKSHDSICWLKAHASQFHDYHALFNGLLGFQGSKLLKQLVYSHCPDPFCGPNGPALLGHILAWATAKTAGGARVDYQNVLLWLSPKIKIKNVLLWMVRTEGE</sequence>
<evidence type="ECO:0000313" key="2">
    <source>
        <dbReference type="Proteomes" id="UP001195769"/>
    </source>
</evidence>
<gene>
    <name evidence="1" type="ORF">F5891DRAFT_984031</name>
</gene>
<dbReference type="GeneID" id="64671693"/>
<accession>A0AAD4DZY2</accession>